<name>A0A0E9VFJ2_ANGAN</name>
<organism evidence="1">
    <name type="scientific">Anguilla anguilla</name>
    <name type="common">European freshwater eel</name>
    <name type="synonym">Muraena anguilla</name>
    <dbReference type="NCBI Taxonomy" id="7936"/>
    <lineage>
        <taxon>Eukaryota</taxon>
        <taxon>Metazoa</taxon>
        <taxon>Chordata</taxon>
        <taxon>Craniata</taxon>
        <taxon>Vertebrata</taxon>
        <taxon>Euteleostomi</taxon>
        <taxon>Actinopterygii</taxon>
        <taxon>Neopterygii</taxon>
        <taxon>Teleostei</taxon>
        <taxon>Anguilliformes</taxon>
        <taxon>Anguillidae</taxon>
        <taxon>Anguilla</taxon>
    </lineage>
</organism>
<dbReference type="AlphaFoldDB" id="A0A0E9VFJ2"/>
<protein>
    <submittedName>
        <fullName evidence="1">Uncharacterized protein</fullName>
    </submittedName>
</protein>
<accession>A0A0E9VFJ2</accession>
<dbReference type="EMBL" id="GBXM01031683">
    <property type="protein sequence ID" value="JAH76894.1"/>
    <property type="molecule type" value="Transcribed_RNA"/>
</dbReference>
<proteinExistence type="predicted"/>
<evidence type="ECO:0000313" key="1">
    <source>
        <dbReference type="EMBL" id="JAH76894.1"/>
    </source>
</evidence>
<reference evidence="1" key="2">
    <citation type="journal article" date="2015" name="Fish Shellfish Immunol.">
        <title>Early steps in the European eel (Anguilla anguilla)-Vibrio vulnificus interaction in the gills: Role of the RtxA13 toxin.</title>
        <authorList>
            <person name="Callol A."/>
            <person name="Pajuelo D."/>
            <person name="Ebbesson L."/>
            <person name="Teles M."/>
            <person name="MacKenzie S."/>
            <person name="Amaro C."/>
        </authorList>
    </citation>
    <scope>NUCLEOTIDE SEQUENCE</scope>
</reference>
<sequence>MITGLFFLQHSVSCDTTAGFILFFHCSPKCKSCNKSLSPPRLLQSIYFSKKCFVLDLTLRIIMTVMIKAFPAPLSTLFLQP</sequence>
<reference evidence="1" key="1">
    <citation type="submission" date="2014-11" db="EMBL/GenBank/DDBJ databases">
        <authorList>
            <person name="Amaro Gonzalez C."/>
        </authorList>
    </citation>
    <scope>NUCLEOTIDE SEQUENCE</scope>
</reference>